<dbReference type="Proteomes" id="UP000051677">
    <property type="component" value="Unassembled WGS sequence"/>
</dbReference>
<dbReference type="AlphaFoldDB" id="A0A0Q2R165"/>
<evidence type="ECO:0000259" key="2">
    <source>
        <dbReference type="Pfam" id="PF05305"/>
    </source>
</evidence>
<dbReference type="Pfam" id="PF05305">
    <property type="entry name" value="DUF732"/>
    <property type="match status" value="1"/>
</dbReference>
<reference evidence="3 4" key="1">
    <citation type="submission" date="2015-10" db="EMBL/GenBank/DDBJ databases">
        <title>Mycobacterium gordonae draft genome assembly.</title>
        <authorList>
            <person name="Ustinova V."/>
            <person name="Smirnova T."/>
            <person name="Blagodatskikh K."/>
            <person name="Varlamov D."/>
            <person name="Larionova E."/>
            <person name="Chernousova L."/>
        </authorList>
    </citation>
    <scope>NUCLEOTIDE SEQUENCE [LARGE SCALE GENOMIC DNA]</scope>
    <source>
        <strain evidence="3 4">CTRI 14-8773</strain>
    </source>
</reference>
<organism evidence="3 4">
    <name type="scientific">Mycobacterium gordonae</name>
    <dbReference type="NCBI Taxonomy" id="1778"/>
    <lineage>
        <taxon>Bacteria</taxon>
        <taxon>Bacillati</taxon>
        <taxon>Actinomycetota</taxon>
        <taxon>Actinomycetes</taxon>
        <taxon>Mycobacteriales</taxon>
        <taxon>Mycobacteriaceae</taxon>
        <taxon>Mycobacterium</taxon>
    </lineage>
</organism>
<feature type="signal peptide" evidence="1">
    <location>
        <begin position="1"/>
        <end position="30"/>
    </location>
</feature>
<comment type="caution">
    <text evidence="3">The sequence shown here is derived from an EMBL/GenBank/DDBJ whole genome shotgun (WGS) entry which is preliminary data.</text>
</comment>
<dbReference type="EMBL" id="LKTM01000299">
    <property type="protein sequence ID" value="KQH77766.1"/>
    <property type="molecule type" value="Genomic_DNA"/>
</dbReference>
<evidence type="ECO:0000313" key="3">
    <source>
        <dbReference type="EMBL" id="KQH77766.1"/>
    </source>
</evidence>
<feature type="domain" description="DUF732" evidence="2">
    <location>
        <begin position="34"/>
        <end position="102"/>
    </location>
</feature>
<protein>
    <recommendedName>
        <fullName evidence="2">DUF732 domain-containing protein</fullName>
    </recommendedName>
</protein>
<sequence>MALCRLLSRALVPAAALTLVTATVLPTAHADGVDNQFLNALQSHGINFGTPQAAILAAHKVCDELDAGRLKADVANEVAGSSNLDGYHSGYFVGVSIAAYCPRHHQTN</sequence>
<dbReference type="OrthoDB" id="4734115at2"/>
<accession>A0A0Q2R165</accession>
<evidence type="ECO:0000313" key="4">
    <source>
        <dbReference type="Proteomes" id="UP000051677"/>
    </source>
</evidence>
<name>A0A0Q2R165_MYCGO</name>
<feature type="chain" id="PRO_5006195973" description="DUF732 domain-containing protein" evidence="1">
    <location>
        <begin position="31"/>
        <end position="108"/>
    </location>
</feature>
<keyword evidence="1" id="KW-0732">Signal</keyword>
<dbReference type="InterPro" id="IPR007969">
    <property type="entry name" value="DUF732"/>
</dbReference>
<gene>
    <name evidence="3" type="ORF">AO501_22945</name>
</gene>
<evidence type="ECO:0000256" key="1">
    <source>
        <dbReference type="SAM" id="SignalP"/>
    </source>
</evidence>
<proteinExistence type="predicted"/>
<dbReference type="RefSeq" id="WP_055579338.1">
    <property type="nucleotide sequence ID" value="NZ_LKTM01000299.1"/>
</dbReference>